<dbReference type="PANTHER" id="PTHR36694">
    <property type="entry name" value="PASIFLORA 1, ISOFORM A-RELATED"/>
    <property type="match status" value="1"/>
</dbReference>
<dbReference type="GO" id="GO:0060857">
    <property type="term" value="P:establishment of glial blood-brain barrier"/>
    <property type="evidence" value="ECO:0007669"/>
    <property type="project" value="TreeGrafter"/>
</dbReference>
<protein>
    <submittedName>
        <fullName evidence="3">Uncharacterized protein</fullName>
    </submittedName>
</protein>
<dbReference type="EMBL" id="JAWJWE010000001">
    <property type="protein sequence ID" value="KAK6645210.1"/>
    <property type="molecule type" value="Genomic_DNA"/>
</dbReference>
<gene>
    <name evidence="3" type="ORF">RUM43_001486</name>
</gene>
<reference evidence="3 4" key="1">
    <citation type="submission" date="2023-10" db="EMBL/GenBank/DDBJ databases">
        <title>Genomes of two closely related lineages of the louse Polyplax serrata with different host specificities.</title>
        <authorList>
            <person name="Martinu J."/>
            <person name="Tarabai H."/>
            <person name="Stefka J."/>
            <person name="Hypsa V."/>
        </authorList>
    </citation>
    <scope>NUCLEOTIDE SEQUENCE [LARGE SCALE GENOMIC DNA]</scope>
    <source>
        <strain evidence="3">HR10_N</strain>
    </source>
</reference>
<name>A0AAN8SEA8_POLSC</name>
<keyword evidence="2" id="KW-0812">Transmembrane</keyword>
<accession>A0AAN8SEA8</accession>
<dbReference type="Proteomes" id="UP001372834">
    <property type="component" value="Unassembled WGS sequence"/>
</dbReference>
<keyword evidence="2" id="KW-1133">Transmembrane helix</keyword>
<comment type="caution">
    <text evidence="3">The sequence shown here is derived from an EMBL/GenBank/DDBJ whole genome shotgun (WGS) entry which is preliminary data.</text>
</comment>
<keyword evidence="2" id="KW-0472">Membrane</keyword>
<feature type="transmembrane region" description="Helical" evidence="2">
    <location>
        <begin position="180"/>
        <end position="208"/>
    </location>
</feature>
<proteinExistence type="predicted"/>
<organism evidence="3 4">
    <name type="scientific">Polyplax serrata</name>
    <name type="common">Common mouse louse</name>
    <dbReference type="NCBI Taxonomy" id="468196"/>
    <lineage>
        <taxon>Eukaryota</taxon>
        <taxon>Metazoa</taxon>
        <taxon>Ecdysozoa</taxon>
        <taxon>Arthropoda</taxon>
        <taxon>Hexapoda</taxon>
        <taxon>Insecta</taxon>
        <taxon>Pterygota</taxon>
        <taxon>Neoptera</taxon>
        <taxon>Paraneoptera</taxon>
        <taxon>Psocodea</taxon>
        <taxon>Troctomorpha</taxon>
        <taxon>Phthiraptera</taxon>
        <taxon>Anoplura</taxon>
        <taxon>Polyplacidae</taxon>
        <taxon>Polyplax</taxon>
    </lineage>
</organism>
<evidence type="ECO:0000256" key="2">
    <source>
        <dbReference type="SAM" id="Phobius"/>
    </source>
</evidence>
<feature type="transmembrane region" description="Helical" evidence="2">
    <location>
        <begin position="154"/>
        <end position="174"/>
    </location>
</feature>
<dbReference type="PANTHER" id="PTHR36694:SF4">
    <property type="entry name" value="LD42595P"/>
    <property type="match status" value="1"/>
</dbReference>
<dbReference type="AlphaFoldDB" id="A0AAN8SEA8"/>
<feature type="region of interest" description="Disordered" evidence="1">
    <location>
        <begin position="235"/>
        <end position="257"/>
    </location>
</feature>
<feature type="transmembrane region" description="Helical" evidence="2">
    <location>
        <begin position="117"/>
        <end position="142"/>
    </location>
</feature>
<dbReference type="GO" id="GO:0005886">
    <property type="term" value="C:plasma membrane"/>
    <property type="evidence" value="ECO:0007669"/>
    <property type="project" value="TreeGrafter"/>
</dbReference>
<evidence type="ECO:0000313" key="4">
    <source>
        <dbReference type="Proteomes" id="UP001372834"/>
    </source>
</evidence>
<sequence>MNHGRKTPTHSMGTGSMYSHVTRSTSNLKSTKSIHSLKSLKVPWYKKPIIQKSFLFDIQKTAIYFGLYTIGLSIFTLVTAIFDLYCYSMAVPGSIHYGYYLFSFDFVYVGSKHVRNALIVFALFSIVASVAVFITAIILIVGLRKEYERKMIPFLYVFAFFTLFRIFAFIFFSIVNDLIFTYNILMCLCWIVCSAINLYGWVLIYSLYLELEDLTKLEDLAHLRMGTMTSLNASTTHSIAGSRPTTPHSTISTAPAR</sequence>
<dbReference type="GO" id="GO:0019991">
    <property type="term" value="P:septate junction assembly"/>
    <property type="evidence" value="ECO:0007669"/>
    <property type="project" value="TreeGrafter"/>
</dbReference>
<feature type="region of interest" description="Disordered" evidence="1">
    <location>
        <begin position="1"/>
        <end position="20"/>
    </location>
</feature>
<evidence type="ECO:0000256" key="1">
    <source>
        <dbReference type="SAM" id="MobiDB-lite"/>
    </source>
</evidence>
<evidence type="ECO:0000313" key="3">
    <source>
        <dbReference type="EMBL" id="KAK6645210.1"/>
    </source>
</evidence>
<feature type="compositionally biased region" description="Polar residues" evidence="1">
    <location>
        <begin position="9"/>
        <end position="20"/>
    </location>
</feature>
<dbReference type="GO" id="GO:0035159">
    <property type="term" value="P:regulation of tube length, open tracheal system"/>
    <property type="evidence" value="ECO:0007669"/>
    <property type="project" value="TreeGrafter"/>
</dbReference>
<feature type="transmembrane region" description="Helical" evidence="2">
    <location>
        <begin position="62"/>
        <end position="82"/>
    </location>
</feature>